<dbReference type="PANTHER" id="PTHR35869">
    <property type="entry name" value="OUTER-MEMBRANE LIPOPROTEIN CARRIER PROTEIN"/>
    <property type="match status" value="1"/>
</dbReference>
<gene>
    <name evidence="10 11" type="primary">lolA</name>
    <name evidence="11" type="ORF">DU000_03405</name>
</gene>
<keyword evidence="9 10" id="KW-0143">Chaperone</keyword>
<dbReference type="Gene3D" id="2.50.20.10">
    <property type="entry name" value="Lipoprotein localisation LolA/LolB/LppX"/>
    <property type="match status" value="1"/>
</dbReference>
<evidence type="ECO:0000256" key="6">
    <source>
        <dbReference type="ARBA" id="ARBA00022729"/>
    </source>
</evidence>
<feature type="signal peptide" evidence="10">
    <location>
        <begin position="1"/>
        <end position="25"/>
    </location>
</feature>
<dbReference type="GO" id="GO:0042597">
    <property type="term" value="C:periplasmic space"/>
    <property type="evidence" value="ECO:0007669"/>
    <property type="project" value="UniProtKB-SubCell"/>
</dbReference>
<dbReference type="RefSeq" id="WP_114401912.1">
    <property type="nucleotide sequence ID" value="NZ_QPGB01000001.1"/>
</dbReference>
<comment type="subcellular location">
    <subcellularLocation>
        <location evidence="1 10">Periplasm</location>
    </subcellularLocation>
</comment>
<accession>A0A368L830</accession>
<dbReference type="SUPFAM" id="SSF89392">
    <property type="entry name" value="Prokaryotic lipoproteins and lipoprotein localization factors"/>
    <property type="match status" value="1"/>
</dbReference>
<keyword evidence="5 10" id="KW-0813">Transport</keyword>
<evidence type="ECO:0000256" key="1">
    <source>
        <dbReference type="ARBA" id="ARBA00004418"/>
    </source>
</evidence>
<reference evidence="11 12" key="1">
    <citation type="journal article" date="2018" name="Int. J. Syst. Evol. Microbiol.">
        <title>Parvibium lacunae gen. nov., sp. nov., a new member of the family Alcaligenaceae isolated from a freshwater pond.</title>
        <authorList>
            <person name="Chen W.M."/>
            <person name="Xie P.B."/>
            <person name="Hsu M.Y."/>
            <person name="Sheu S.Y."/>
        </authorList>
    </citation>
    <scope>NUCLEOTIDE SEQUENCE [LARGE SCALE GENOMIC DNA]</scope>
    <source>
        <strain evidence="11 12">KMB9</strain>
    </source>
</reference>
<dbReference type="InterPro" id="IPR029046">
    <property type="entry name" value="LolA/LolB/LppX"/>
</dbReference>
<proteinExistence type="inferred from homology"/>
<dbReference type="PANTHER" id="PTHR35869:SF1">
    <property type="entry name" value="OUTER-MEMBRANE LIPOPROTEIN CARRIER PROTEIN"/>
    <property type="match status" value="1"/>
</dbReference>
<keyword evidence="7 10" id="KW-0574">Periplasm</keyword>
<dbReference type="InterPro" id="IPR004564">
    <property type="entry name" value="OM_lipoprot_carrier_LolA-like"/>
</dbReference>
<keyword evidence="12" id="KW-1185">Reference proteome</keyword>
<comment type="caution">
    <text evidence="11">The sequence shown here is derived from an EMBL/GenBank/DDBJ whole genome shotgun (WGS) entry which is preliminary data.</text>
</comment>
<keyword evidence="11" id="KW-0449">Lipoprotein</keyword>
<dbReference type="Pfam" id="PF03548">
    <property type="entry name" value="LolA"/>
    <property type="match status" value="1"/>
</dbReference>
<name>A0A368L830_9BURK</name>
<feature type="chain" id="PRO_5017089682" description="Outer-membrane lipoprotein carrier protein" evidence="10">
    <location>
        <begin position="26"/>
        <end position="214"/>
    </location>
</feature>
<evidence type="ECO:0000256" key="2">
    <source>
        <dbReference type="ARBA" id="ARBA00007615"/>
    </source>
</evidence>
<comment type="similarity">
    <text evidence="2 10">Belongs to the LolA family.</text>
</comment>
<dbReference type="InterPro" id="IPR018323">
    <property type="entry name" value="OM_lipoprot_carrier_LolA_Pbac"/>
</dbReference>
<evidence type="ECO:0000313" key="11">
    <source>
        <dbReference type="EMBL" id="RCS59764.1"/>
    </source>
</evidence>
<evidence type="ECO:0000256" key="10">
    <source>
        <dbReference type="HAMAP-Rule" id="MF_00240"/>
    </source>
</evidence>
<dbReference type="HAMAP" id="MF_00240">
    <property type="entry name" value="LolA"/>
    <property type="match status" value="1"/>
</dbReference>
<comment type="function">
    <text evidence="10">Participates in the translocation of lipoproteins from the inner membrane to the outer membrane. Only forms a complex with a lipoprotein if the residue after the N-terminal Cys is not an aspartate (The Asp acts as a targeting signal to indicate that the lipoprotein should stay in the inner membrane).</text>
</comment>
<keyword evidence="8 10" id="KW-0653">Protein transport</keyword>
<evidence type="ECO:0000256" key="9">
    <source>
        <dbReference type="ARBA" id="ARBA00023186"/>
    </source>
</evidence>
<organism evidence="11 12">
    <name type="scientific">Parvibium lacunae</name>
    <dbReference type="NCBI Taxonomy" id="1888893"/>
    <lineage>
        <taxon>Bacteria</taxon>
        <taxon>Pseudomonadati</taxon>
        <taxon>Pseudomonadota</taxon>
        <taxon>Betaproteobacteria</taxon>
        <taxon>Burkholderiales</taxon>
        <taxon>Alcaligenaceae</taxon>
        <taxon>Parvibium</taxon>
    </lineage>
</organism>
<dbReference type="Proteomes" id="UP000252357">
    <property type="component" value="Unassembled WGS sequence"/>
</dbReference>
<keyword evidence="6 10" id="KW-0732">Signal</keyword>
<dbReference type="GO" id="GO:0044874">
    <property type="term" value="P:lipoprotein localization to outer membrane"/>
    <property type="evidence" value="ECO:0007669"/>
    <property type="project" value="UniProtKB-UniRule"/>
</dbReference>
<protein>
    <recommendedName>
        <fullName evidence="4 10">Outer-membrane lipoprotein carrier protein</fullName>
    </recommendedName>
</protein>
<dbReference type="AlphaFoldDB" id="A0A368L830"/>
<sequence precursor="true">MNRRTFFSGLVGFWVSLLAVQTGLAATPSALEQLRQFTSQVKAARGEFTQTQTNRAGKREVWRGEFTFARPGKFRWRYSQPYEQLLVADGERFYLFDKDLNQVTVRKLTEAIGQSPAAILFGQSDLDKHYTISEDAAQEGLAWLSAQPKAKDTQFERIRIGWRNGLPEAMELHDTLGKVTTLQFVRVERAASIDSSVFRFQPAKDAPGADVLQP</sequence>
<dbReference type="EMBL" id="QPGB01000001">
    <property type="protein sequence ID" value="RCS59764.1"/>
    <property type="molecule type" value="Genomic_DNA"/>
</dbReference>
<dbReference type="GO" id="GO:0042953">
    <property type="term" value="P:lipoprotein transport"/>
    <property type="evidence" value="ECO:0007669"/>
    <property type="project" value="InterPro"/>
</dbReference>
<dbReference type="NCBIfam" id="TIGR00547">
    <property type="entry name" value="lolA"/>
    <property type="match status" value="1"/>
</dbReference>
<dbReference type="OrthoDB" id="9787361at2"/>
<evidence type="ECO:0000256" key="4">
    <source>
        <dbReference type="ARBA" id="ARBA00014035"/>
    </source>
</evidence>
<evidence type="ECO:0000313" key="12">
    <source>
        <dbReference type="Proteomes" id="UP000252357"/>
    </source>
</evidence>
<comment type="subunit">
    <text evidence="3 10">Monomer.</text>
</comment>
<evidence type="ECO:0000256" key="3">
    <source>
        <dbReference type="ARBA" id="ARBA00011245"/>
    </source>
</evidence>
<evidence type="ECO:0000256" key="7">
    <source>
        <dbReference type="ARBA" id="ARBA00022764"/>
    </source>
</evidence>
<evidence type="ECO:0000256" key="5">
    <source>
        <dbReference type="ARBA" id="ARBA00022448"/>
    </source>
</evidence>
<dbReference type="CDD" id="cd16325">
    <property type="entry name" value="LolA"/>
    <property type="match status" value="1"/>
</dbReference>
<evidence type="ECO:0000256" key="8">
    <source>
        <dbReference type="ARBA" id="ARBA00022927"/>
    </source>
</evidence>